<evidence type="ECO:0000313" key="2">
    <source>
        <dbReference type="Proteomes" id="UP000198802"/>
    </source>
</evidence>
<dbReference type="EMBL" id="FAOZ01000005">
    <property type="protein sequence ID" value="CUU55364.1"/>
    <property type="molecule type" value="Genomic_DNA"/>
</dbReference>
<sequence>MPPYTVVLDACVLLPVSLADTLLRAAEKGFYRPGRNAVR</sequence>
<reference evidence="2" key="1">
    <citation type="submission" date="2015-11" db="EMBL/GenBank/DDBJ databases">
        <authorList>
            <person name="Varghese N."/>
        </authorList>
    </citation>
    <scope>NUCLEOTIDE SEQUENCE [LARGE SCALE GENOMIC DNA]</scope>
    <source>
        <strain evidence="2">DSM 45899</strain>
    </source>
</reference>
<evidence type="ECO:0008006" key="3">
    <source>
        <dbReference type="Google" id="ProtNLM"/>
    </source>
</evidence>
<dbReference type="AlphaFoldDB" id="A0A0S4QJ69"/>
<dbReference type="Proteomes" id="UP000198802">
    <property type="component" value="Unassembled WGS sequence"/>
</dbReference>
<protein>
    <recommendedName>
        <fullName evidence="3">PIN domain-containing protein</fullName>
    </recommendedName>
</protein>
<evidence type="ECO:0000313" key="1">
    <source>
        <dbReference type="EMBL" id="CUU55364.1"/>
    </source>
</evidence>
<name>A0A0S4QJ69_9ACTN</name>
<keyword evidence="2" id="KW-1185">Reference proteome</keyword>
<gene>
    <name evidence="1" type="ORF">Ga0074812_10512</name>
</gene>
<proteinExistence type="predicted"/>
<accession>A0A0S4QJ69</accession>
<organism evidence="1 2">
    <name type="scientific">Parafrankia irregularis</name>
    <dbReference type="NCBI Taxonomy" id="795642"/>
    <lineage>
        <taxon>Bacteria</taxon>
        <taxon>Bacillati</taxon>
        <taxon>Actinomycetota</taxon>
        <taxon>Actinomycetes</taxon>
        <taxon>Frankiales</taxon>
        <taxon>Frankiaceae</taxon>
        <taxon>Parafrankia</taxon>
    </lineage>
</organism>